<dbReference type="AlphaFoldDB" id="A0A5P9NI90"/>
<evidence type="ECO:0000313" key="4">
    <source>
        <dbReference type="Proteomes" id="UP000326287"/>
    </source>
</evidence>
<dbReference type="SUPFAM" id="SSF51735">
    <property type="entry name" value="NAD(P)-binding Rossmann-fold domains"/>
    <property type="match status" value="1"/>
</dbReference>
<dbReference type="Gene3D" id="3.90.180.10">
    <property type="entry name" value="Medium-chain alcohol dehydrogenases, catalytic domain"/>
    <property type="match status" value="1"/>
</dbReference>
<dbReference type="Pfam" id="PF00107">
    <property type="entry name" value="ADH_zinc_N"/>
    <property type="match status" value="1"/>
</dbReference>
<dbReference type="PANTHER" id="PTHR43205:SF42">
    <property type="entry name" value="ALCOHOL DEHYDROGENASE, ZINC-CONTAINING (AFU_ORTHOLOGUE AFUA_7G04530)"/>
    <property type="match status" value="1"/>
</dbReference>
<sequence length="348" mass="37530">MNEQRNCQWRVAARPEGNVKPTDFQYAEEPIPEIGDGEFLLRTLYLGLRPVMRMYMSGVSAAGEDPLALGDVIHGRGVAQVVASRHPDFSPGEVVHGQLGWQTWKASSGSEQERFIKMDYPDLSAALGVGVLGMNGYSAWGGLMQCGKPQRGDVLVVSAAAGGVGSTVVQMGKALGCTVIGIAGGPEKCALVKSLGADEVIDYKSDDVAHQLTACCPQGIDVYFDNVGGETLVACLDRLAMNARVVLCGSISEYTRDEPFGLTNYTRLRRVNASMNGFFVYNFQPLFPQATAELADLVRSGQLKPVQDVVEGFNAMPDALARLYDGRNVGVQICRVRNEENEWAGASR</sequence>
<name>A0A5P9NI90_9GAMM</name>
<reference evidence="3 4" key="1">
    <citation type="submission" date="2019-02" db="EMBL/GenBank/DDBJ databases">
        <authorList>
            <person name="Li S.-H."/>
        </authorList>
    </citation>
    <scope>NUCLEOTIDE SEQUENCE [LARGE SCALE GENOMIC DNA]</scope>
    <source>
        <strain evidence="3 4">IMCC14385</strain>
    </source>
</reference>
<dbReference type="SMART" id="SM00829">
    <property type="entry name" value="PKS_ER"/>
    <property type="match status" value="1"/>
</dbReference>
<feature type="domain" description="Enoyl reductase (ER)" evidence="2">
    <location>
        <begin position="17"/>
        <end position="331"/>
    </location>
</feature>
<protein>
    <submittedName>
        <fullName evidence="3">NADP-dependent oxidoreductase</fullName>
    </submittedName>
</protein>
<dbReference type="CDD" id="cd05288">
    <property type="entry name" value="PGDH"/>
    <property type="match status" value="1"/>
</dbReference>
<dbReference type="PANTHER" id="PTHR43205">
    <property type="entry name" value="PROSTAGLANDIN REDUCTASE"/>
    <property type="match status" value="1"/>
</dbReference>
<evidence type="ECO:0000256" key="1">
    <source>
        <dbReference type="ARBA" id="ARBA00023002"/>
    </source>
</evidence>
<dbReference type="Pfam" id="PF16884">
    <property type="entry name" value="ADH_N_2"/>
    <property type="match status" value="1"/>
</dbReference>
<dbReference type="InterPro" id="IPR011032">
    <property type="entry name" value="GroES-like_sf"/>
</dbReference>
<dbReference type="FunFam" id="3.40.50.720:FF:000121">
    <property type="entry name" value="Prostaglandin reductase 2"/>
    <property type="match status" value="1"/>
</dbReference>
<dbReference type="OrthoDB" id="9780520at2"/>
<dbReference type="InterPro" id="IPR036291">
    <property type="entry name" value="NAD(P)-bd_dom_sf"/>
</dbReference>
<keyword evidence="1" id="KW-0560">Oxidoreductase</keyword>
<evidence type="ECO:0000259" key="2">
    <source>
        <dbReference type="SMART" id="SM00829"/>
    </source>
</evidence>
<dbReference type="Proteomes" id="UP000326287">
    <property type="component" value="Chromosome"/>
</dbReference>
<accession>A0A5P9NI90</accession>
<dbReference type="Gene3D" id="3.40.50.720">
    <property type="entry name" value="NAD(P)-binding Rossmann-like Domain"/>
    <property type="match status" value="1"/>
</dbReference>
<keyword evidence="4" id="KW-1185">Reference proteome</keyword>
<dbReference type="RefSeq" id="WP_152661647.1">
    <property type="nucleotide sequence ID" value="NZ_CP036422.1"/>
</dbReference>
<gene>
    <name evidence="3" type="ORF">EY643_07680</name>
</gene>
<dbReference type="InterPro" id="IPR020843">
    <property type="entry name" value="ER"/>
</dbReference>
<organism evidence="3 4">
    <name type="scientific">Halioglobus maricola</name>
    <dbReference type="NCBI Taxonomy" id="2601894"/>
    <lineage>
        <taxon>Bacteria</taxon>
        <taxon>Pseudomonadati</taxon>
        <taxon>Pseudomonadota</taxon>
        <taxon>Gammaproteobacteria</taxon>
        <taxon>Cellvibrionales</taxon>
        <taxon>Halieaceae</taxon>
        <taxon>Halioglobus</taxon>
    </lineage>
</organism>
<dbReference type="EMBL" id="CP036422">
    <property type="protein sequence ID" value="QFU75540.1"/>
    <property type="molecule type" value="Genomic_DNA"/>
</dbReference>
<dbReference type="GO" id="GO:0016628">
    <property type="term" value="F:oxidoreductase activity, acting on the CH-CH group of donors, NAD or NADP as acceptor"/>
    <property type="evidence" value="ECO:0007669"/>
    <property type="project" value="InterPro"/>
</dbReference>
<dbReference type="InterPro" id="IPR013149">
    <property type="entry name" value="ADH-like_C"/>
</dbReference>
<dbReference type="InterPro" id="IPR045010">
    <property type="entry name" value="MDR_fam"/>
</dbReference>
<evidence type="ECO:0000313" key="3">
    <source>
        <dbReference type="EMBL" id="QFU75540.1"/>
    </source>
</evidence>
<dbReference type="InterPro" id="IPR041694">
    <property type="entry name" value="ADH_N_2"/>
</dbReference>
<dbReference type="SUPFAM" id="SSF50129">
    <property type="entry name" value="GroES-like"/>
    <property type="match status" value="1"/>
</dbReference>
<dbReference type="KEGG" id="halc:EY643_07680"/>
<proteinExistence type="predicted"/>